<dbReference type="GO" id="GO:0046655">
    <property type="term" value="P:folic acid metabolic process"/>
    <property type="evidence" value="ECO:0007669"/>
    <property type="project" value="TreeGrafter"/>
</dbReference>
<gene>
    <name evidence="8" type="ORF">HMPREF3229_00317</name>
</gene>
<dbReference type="GO" id="GO:0046654">
    <property type="term" value="P:tetrahydrofolate biosynthetic process"/>
    <property type="evidence" value="ECO:0007669"/>
    <property type="project" value="UniProtKB-UniPathway"/>
</dbReference>
<dbReference type="AlphaFoldDB" id="A0A133PS33"/>
<dbReference type="GO" id="GO:0006730">
    <property type="term" value="P:one-carbon metabolic process"/>
    <property type="evidence" value="ECO:0007669"/>
    <property type="project" value="UniProtKB-KW"/>
</dbReference>
<evidence type="ECO:0000256" key="6">
    <source>
        <dbReference type="ARBA" id="ARBA00023002"/>
    </source>
</evidence>
<dbReference type="InterPro" id="IPR001796">
    <property type="entry name" value="DHFR_dom"/>
</dbReference>
<dbReference type="InterPro" id="IPR024072">
    <property type="entry name" value="DHFR-like_dom_sf"/>
</dbReference>
<evidence type="ECO:0000313" key="9">
    <source>
        <dbReference type="Proteomes" id="UP000070174"/>
    </source>
</evidence>
<evidence type="ECO:0000259" key="7">
    <source>
        <dbReference type="PROSITE" id="PS51330"/>
    </source>
</evidence>
<dbReference type="Proteomes" id="UP000070174">
    <property type="component" value="Unassembled WGS sequence"/>
</dbReference>
<evidence type="ECO:0000256" key="1">
    <source>
        <dbReference type="ARBA" id="ARBA00004903"/>
    </source>
</evidence>
<dbReference type="PATRIC" id="fig|54005.3.peg.314"/>
<dbReference type="SUPFAM" id="SSF53597">
    <property type="entry name" value="Dihydrofolate reductase-like"/>
    <property type="match status" value="1"/>
</dbReference>
<dbReference type="GO" id="GO:0050661">
    <property type="term" value="F:NADP binding"/>
    <property type="evidence" value="ECO:0007669"/>
    <property type="project" value="InterPro"/>
</dbReference>
<dbReference type="Gene3D" id="3.40.430.10">
    <property type="entry name" value="Dihydrofolate Reductase, subunit A"/>
    <property type="match status" value="1"/>
</dbReference>
<dbReference type="InterPro" id="IPR012259">
    <property type="entry name" value="DHFR"/>
</dbReference>
<feature type="domain" description="DHFR" evidence="7">
    <location>
        <begin position="1"/>
        <end position="156"/>
    </location>
</feature>
<proteinExistence type="inferred from homology"/>
<dbReference type="Pfam" id="PF00186">
    <property type="entry name" value="DHFR_1"/>
    <property type="match status" value="1"/>
</dbReference>
<protein>
    <recommendedName>
        <fullName evidence="3">dihydrofolate reductase</fullName>
        <ecNumber evidence="3">1.5.1.3</ecNumber>
    </recommendedName>
</protein>
<dbReference type="EMBL" id="LRQE01000006">
    <property type="protein sequence ID" value="KXA31595.1"/>
    <property type="molecule type" value="Genomic_DNA"/>
</dbReference>
<evidence type="ECO:0000256" key="2">
    <source>
        <dbReference type="ARBA" id="ARBA00009539"/>
    </source>
</evidence>
<dbReference type="UniPathway" id="UPA00077">
    <property type="reaction ID" value="UER00158"/>
</dbReference>
<dbReference type="CDD" id="cd00209">
    <property type="entry name" value="DHFR"/>
    <property type="match status" value="1"/>
</dbReference>
<comment type="caution">
    <text evidence="8">The sequence shown here is derived from an EMBL/GenBank/DDBJ whole genome shotgun (WGS) entry which is preliminary data.</text>
</comment>
<dbReference type="GO" id="GO:0005829">
    <property type="term" value="C:cytosol"/>
    <property type="evidence" value="ECO:0007669"/>
    <property type="project" value="TreeGrafter"/>
</dbReference>
<evidence type="ECO:0000313" key="8">
    <source>
        <dbReference type="EMBL" id="KXA31595.1"/>
    </source>
</evidence>
<dbReference type="RefSeq" id="WP_060799635.1">
    <property type="nucleotide sequence ID" value="NZ_JADNMH010000001.1"/>
</dbReference>
<dbReference type="PROSITE" id="PS51330">
    <property type="entry name" value="DHFR_2"/>
    <property type="match status" value="1"/>
</dbReference>
<evidence type="ECO:0000256" key="4">
    <source>
        <dbReference type="ARBA" id="ARBA00022563"/>
    </source>
</evidence>
<keyword evidence="6" id="KW-0560">Oxidoreductase</keyword>
<comment type="pathway">
    <text evidence="1">Cofactor biosynthesis; tetrahydrofolate biosynthesis; 5,6,7,8-tetrahydrofolate from 7,8-dihydrofolate: step 1/1.</text>
</comment>
<comment type="similarity">
    <text evidence="2">Belongs to the dihydrofolate reductase family.</text>
</comment>
<name>A0A133PS33_9FIRM</name>
<evidence type="ECO:0000256" key="5">
    <source>
        <dbReference type="ARBA" id="ARBA00022857"/>
    </source>
</evidence>
<keyword evidence="5" id="KW-0521">NADP</keyword>
<organism evidence="8">
    <name type="scientific">Peptoniphilus harei</name>
    <dbReference type="NCBI Taxonomy" id="54005"/>
    <lineage>
        <taxon>Bacteria</taxon>
        <taxon>Bacillati</taxon>
        <taxon>Bacillota</taxon>
        <taxon>Tissierellia</taxon>
        <taxon>Tissierellales</taxon>
        <taxon>Peptoniphilaceae</taxon>
        <taxon>Peptoniphilus</taxon>
    </lineage>
</organism>
<dbReference type="GO" id="GO:0004146">
    <property type="term" value="F:dihydrofolate reductase activity"/>
    <property type="evidence" value="ECO:0007669"/>
    <property type="project" value="UniProtKB-EC"/>
</dbReference>
<keyword evidence="4" id="KW-0554">One-carbon metabolism</keyword>
<dbReference type="GO" id="GO:0046452">
    <property type="term" value="P:dihydrofolate metabolic process"/>
    <property type="evidence" value="ECO:0007669"/>
    <property type="project" value="TreeGrafter"/>
</dbReference>
<dbReference type="PANTHER" id="PTHR48069">
    <property type="entry name" value="DIHYDROFOLATE REDUCTASE"/>
    <property type="match status" value="1"/>
</dbReference>
<dbReference type="PRINTS" id="PR00070">
    <property type="entry name" value="DHFR"/>
</dbReference>
<sequence>MKLLILVDNKNAIAKDGKQIMFVDNDLEMFKNYTTNNIIVMGRKTFDDIGRQLPNRISVVFTRSEKEDKEDLFYIDSVEKLDKIIETYPDKEVFVIGGAEIVKLLWDRIDELIVTRVDTVVEGADTFIPDFDSFKLIEKSEIEDESYRVYHEKWVREK</sequence>
<dbReference type="EC" id="1.5.1.3" evidence="3"/>
<dbReference type="PANTHER" id="PTHR48069:SF3">
    <property type="entry name" value="DIHYDROFOLATE REDUCTASE"/>
    <property type="match status" value="1"/>
</dbReference>
<reference evidence="8 9" key="1">
    <citation type="submission" date="2016-01" db="EMBL/GenBank/DDBJ databases">
        <authorList>
            <person name="Oliw E.H."/>
        </authorList>
    </citation>
    <scope>NUCLEOTIDE SEQUENCE [LARGE SCALE GENOMIC DNA]</scope>
    <source>
        <strain evidence="8 9">CMW7756A</strain>
    </source>
</reference>
<accession>A0A133PS33</accession>
<evidence type="ECO:0000256" key="3">
    <source>
        <dbReference type="ARBA" id="ARBA00012856"/>
    </source>
</evidence>